<dbReference type="GO" id="GO:0034040">
    <property type="term" value="F:ATPase-coupled lipid transmembrane transporter activity"/>
    <property type="evidence" value="ECO:0007669"/>
    <property type="project" value="TreeGrafter"/>
</dbReference>
<feature type="transmembrane region" description="Helical" evidence="7">
    <location>
        <begin position="163"/>
        <end position="185"/>
    </location>
</feature>
<comment type="subcellular location">
    <subcellularLocation>
        <location evidence="1">Cell membrane</location>
        <topology evidence="1">Multi-pass membrane protein</topology>
    </subcellularLocation>
</comment>
<dbReference type="Gene3D" id="1.20.1560.10">
    <property type="entry name" value="ABC transporter type 1, transmembrane domain"/>
    <property type="match status" value="1"/>
</dbReference>
<dbReference type="InterPro" id="IPR027417">
    <property type="entry name" value="P-loop_NTPase"/>
</dbReference>
<dbReference type="SUPFAM" id="SSF90123">
    <property type="entry name" value="ABC transporter transmembrane region"/>
    <property type="match status" value="1"/>
</dbReference>
<name>A0A6J4JQ87_9PROT</name>
<keyword evidence="4" id="KW-0067">ATP-binding</keyword>
<dbReference type="SMART" id="SM00382">
    <property type="entry name" value="AAA"/>
    <property type="match status" value="1"/>
</dbReference>
<dbReference type="PANTHER" id="PTHR24221:SF654">
    <property type="entry name" value="ATP-BINDING CASSETTE SUB-FAMILY B MEMBER 6"/>
    <property type="match status" value="1"/>
</dbReference>
<feature type="transmembrane region" description="Helical" evidence="7">
    <location>
        <begin position="278"/>
        <end position="298"/>
    </location>
</feature>
<dbReference type="InterPro" id="IPR003439">
    <property type="entry name" value="ABC_transporter-like_ATP-bd"/>
</dbReference>
<evidence type="ECO:0000256" key="5">
    <source>
        <dbReference type="ARBA" id="ARBA00022989"/>
    </source>
</evidence>
<feature type="transmembrane region" description="Helical" evidence="7">
    <location>
        <begin position="249"/>
        <end position="272"/>
    </location>
</feature>
<sequence length="578" mass="60377">MARATLESGLQTTLSEAMASVRHTVRRLVAFLVMLGLFAAGAGFAMVETGATLLVSVPQTRSAETAVTILCVWALLLVIAAALGLHQGAGLRRLGRFVAGRLGVATAVAMAQRAGRPEAIGSAALEDLAVLRRGVAGLAARALVQILALPLLILLAFAVHWAFAVLAMLFYGVAGLLSHALVAALRREMELMRAGGAQAQGLAADAMRAGEAILAMGMLPRLAGSLLSTEAEAAGEAFLARRRASRLRFGLDAVLGLFGGSFLFLMAFLVLGEMAGRSVGMGFFFLTFALIGPFAAFAGSSREVAEAMAAWQRLRRMLAETPSFNRGTAFPCPQARLVAEHMTFTFRGLQPVLLRNVDLAPEPGEAVAIVGPSGCGKSTLLRVLVGMFPPSAGGVYLDGHAVHQWDREALAGHLGFLPQQPLLGRGTVAEVIARLGTPDMAQVLEAARRAGVHEAVAALPLGYATPVDGAWPLSMGQQHRLALARALYRRPRVLVLDELAAGLDAAGEAEVIFLLAELRREGVAVVFTTHRPALVGAADRVLALRNGSLVRAGAQDGPPRLGAAAQAPMLPGRKAAAA</sequence>
<dbReference type="GO" id="GO:0005524">
    <property type="term" value="F:ATP binding"/>
    <property type="evidence" value="ECO:0007669"/>
    <property type="project" value="UniProtKB-KW"/>
</dbReference>
<dbReference type="PANTHER" id="PTHR24221">
    <property type="entry name" value="ATP-BINDING CASSETTE SUB-FAMILY B"/>
    <property type="match status" value="1"/>
</dbReference>
<dbReference type="Pfam" id="PF00005">
    <property type="entry name" value="ABC_tran"/>
    <property type="match status" value="1"/>
</dbReference>
<evidence type="ECO:0000256" key="6">
    <source>
        <dbReference type="ARBA" id="ARBA00023136"/>
    </source>
</evidence>
<dbReference type="Gene3D" id="3.40.50.300">
    <property type="entry name" value="P-loop containing nucleotide triphosphate hydrolases"/>
    <property type="match status" value="1"/>
</dbReference>
<protein>
    <submittedName>
        <fullName evidence="10">Uncharacterized protein</fullName>
    </submittedName>
</protein>
<evidence type="ECO:0000256" key="1">
    <source>
        <dbReference type="ARBA" id="ARBA00004651"/>
    </source>
</evidence>
<evidence type="ECO:0000256" key="2">
    <source>
        <dbReference type="ARBA" id="ARBA00022692"/>
    </source>
</evidence>
<gene>
    <name evidence="10" type="ORF">AVDCRST_MAG27-4098</name>
</gene>
<evidence type="ECO:0000313" key="10">
    <source>
        <dbReference type="EMBL" id="CAA9284200.1"/>
    </source>
</evidence>
<organism evidence="10">
    <name type="scientific">uncultured Craurococcus sp</name>
    <dbReference type="NCBI Taxonomy" id="1135998"/>
    <lineage>
        <taxon>Bacteria</taxon>
        <taxon>Pseudomonadati</taxon>
        <taxon>Pseudomonadota</taxon>
        <taxon>Alphaproteobacteria</taxon>
        <taxon>Acetobacterales</taxon>
        <taxon>Acetobacteraceae</taxon>
        <taxon>Craurococcus</taxon>
        <taxon>environmental samples</taxon>
    </lineage>
</organism>
<reference evidence="10" key="1">
    <citation type="submission" date="2020-02" db="EMBL/GenBank/DDBJ databases">
        <authorList>
            <person name="Meier V. D."/>
        </authorList>
    </citation>
    <scope>NUCLEOTIDE SEQUENCE</scope>
    <source>
        <strain evidence="10">AVDCRST_MAG27</strain>
    </source>
</reference>
<dbReference type="GO" id="GO:0005886">
    <property type="term" value="C:plasma membrane"/>
    <property type="evidence" value="ECO:0007669"/>
    <property type="project" value="UniProtKB-SubCell"/>
</dbReference>
<keyword evidence="2 7" id="KW-0812">Transmembrane</keyword>
<dbReference type="GO" id="GO:0016887">
    <property type="term" value="F:ATP hydrolysis activity"/>
    <property type="evidence" value="ECO:0007669"/>
    <property type="project" value="InterPro"/>
</dbReference>
<dbReference type="SUPFAM" id="SSF52540">
    <property type="entry name" value="P-loop containing nucleoside triphosphate hydrolases"/>
    <property type="match status" value="1"/>
</dbReference>
<feature type="transmembrane region" description="Helical" evidence="7">
    <location>
        <begin position="28"/>
        <end position="47"/>
    </location>
</feature>
<feature type="transmembrane region" description="Helical" evidence="7">
    <location>
        <begin position="138"/>
        <end position="157"/>
    </location>
</feature>
<feature type="domain" description="ABC transmembrane type-1" evidence="9">
    <location>
        <begin position="126"/>
        <end position="306"/>
    </location>
</feature>
<feature type="transmembrane region" description="Helical" evidence="7">
    <location>
        <begin position="67"/>
        <end position="86"/>
    </location>
</feature>
<keyword evidence="6 7" id="KW-0472">Membrane</keyword>
<keyword evidence="3" id="KW-0547">Nucleotide-binding</keyword>
<dbReference type="InterPro" id="IPR003593">
    <property type="entry name" value="AAA+_ATPase"/>
</dbReference>
<dbReference type="InterPro" id="IPR036640">
    <property type="entry name" value="ABC1_TM_sf"/>
</dbReference>
<dbReference type="AlphaFoldDB" id="A0A6J4JQ87"/>
<evidence type="ECO:0000256" key="7">
    <source>
        <dbReference type="SAM" id="Phobius"/>
    </source>
</evidence>
<dbReference type="GO" id="GO:0140359">
    <property type="term" value="F:ABC-type transporter activity"/>
    <property type="evidence" value="ECO:0007669"/>
    <property type="project" value="InterPro"/>
</dbReference>
<dbReference type="InterPro" id="IPR039421">
    <property type="entry name" value="Type_1_exporter"/>
</dbReference>
<evidence type="ECO:0000256" key="3">
    <source>
        <dbReference type="ARBA" id="ARBA00022741"/>
    </source>
</evidence>
<evidence type="ECO:0000259" key="8">
    <source>
        <dbReference type="PROSITE" id="PS50893"/>
    </source>
</evidence>
<proteinExistence type="predicted"/>
<evidence type="ECO:0000259" key="9">
    <source>
        <dbReference type="PROSITE" id="PS50929"/>
    </source>
</evidence>
<accession>A0A6J4JQ87</accession>
<dbReference type="InterPro" id="IPR011527">
    <property type="entry name" value="ABC1_TM_dom"/>
</dbReference>
<keyword evidence="5 7" id="KW-1133">Transmembrane helix</keyword>
<dbReference type="EMBL" id="CADCTD010000176">
    <property type="protein sequence ID" value="CAA9284200.1"/>
    <property type="molecule type" value="Genomic_DNA"/>
</dbReference>
<feature type="domain" description="ABC transporter" evidence="8">
    <location>
        <begin position="337"/>
        <end position="571"/>
    </location>
</feature>
<dbReference type="PROSITE" id="PS50893">
    <property type="entry name" value="ABC_TRANSPORTER_2"/>
    <property type="match status" value="1"/>
</dbReference>
<dbReference type="PROSITE" id="PS50929">
    <property type="entry name" value="ABC_TM1F"/>
    <property type="match status" value="1"/>
</dbReference>
<evidence type="ECO:0000256" key="4">
    <source>
        <dbReference type="ARBA" id="ARBA00022840"/>
    </source>
</evidence>